<dbReference type="InterPro" id="IPR005650">
    <property type="entry name" value="BlaI_family"/>
</dbReference>
<dbReference type="Pfam" id="PF03965">
    <property type="entry name" value="Penicillinase_R"/>
    <property type="match status" value="1"/>
</dbReference>
<dbReference type="Gene3D" id="1.10.10.10">
    <property type="entry name" value="Winged helix-like DNA-binding domain superfamily/Winged helix DNA-binding domain"/>
    <property type="match status" value="1"/>
</dbReference>
<comment type="similarity">
    <text evidence="1">Belongs to the BlaI transcriptional regulatory family.</text>
</comment>
<evidence type="ECO:0000256" key="3">
    <source>
        <dbReference type="ARBA" id="ARBA00023125"/>
    </source>
</evidence>
<comment type="caution">
    <text evidence="5">The sequence shown here is derived from an EMBL/GenBank/DDBJ whole genome shotgun (WGS) entry which is preliminary data.</text>
</comment>
<keyword evidence="4" id="KW-0804">Transcription</keyword>
<name>A0A3N2RF54_LYSEN</name>
<reference evidence="5 6" key="1">
    <citation type="submission" date="2018-10" db="EMBL/GenBank/DDBJ databases">
        <title>The genome of Lysobacter enzymogenes OH11.</title>
        <authorList>
            <person name="Liu F."/>
            <person name="Zhao Y."/>
            <person name="Qian G."/>
            <person name="Chen Y."/>
            <person name="Xu H."/>
        </authorList>
    </citation>
    <scope>NUCLEOTIDE SEQUENCE [LARGE SCALE GENOMIC DNA]</scope>
    <source>
        <strain evidence="5 6">OH11</strain>
    </source>
</reference>
<dbReference type="GO" id="GO:0003677">
    <property type="term" value="F:DNA binding"/>
    <property type="evidence" value="ECO:0007669"/>
    <property type="project" value="UniProtKB-KW"/>
</dbReference>
<dbReference type="AlphaFoldDB" id="A0A3N2RF54"/>
<dbReference type="GO" id="GO:0045892">
    <property type="term" value="P:negative regulation of DNA-templated transcription"/>
    <property type="evidence" value="ECO:0007669"/>
    <property type="project" value="InterPro"/>
</dbReference>
<organism evidence="5 6">
    <name type="scientific">Lysobacter enzymogenes</name>
    <dbReference type="NCBI Taxonomy" id="69"/>
    <lineage>
        <taxon>Bacteria</taxon>
        <taxon>Pseudomonadati</taxon>
        <taxon>Pseudomonadota</taxon>
        <taxon>Gammaproteobacteria</taxon>
        <taxon>Lysobacterales</taxon>
        <taxon>Lysobacteraceae</taxon>
        <taxon>Lysobacter</taxon>
    </lineage>
</organism>
<evidence type="ECO:0000256" key="1">
    <source>
        <dbReference type="ARBA" id="ARBA00011046"/>
    </source>
</evidence>
<accession>A0A3N2RF54</accession>
<evidence type="ECO:0000256" key="4">
    <source>
        <dbReference type="ARBA" id="ARBA00023163"/>
    </source>
</evidence>
<keyword evidence="2" id="KW-0805">Transcription regulation</keyword>
<dbReference type="SUPFAM" id="SSF46785">
    <property type="entry name" value="Winged helix' DNA-binding domain"/>
    <property type="match status" value="1"/>
</dbReference>
<proteinExistence type="inferred from homology"/>
<sequence length="130" mass="14507">MARPSSPTPTPSEQAILEVLWDRGEASVREVADALSQHKPVAYTTVLTTFNVLAKKGFVTHRQEGRAFVYRAAISREQARRQALDQLLLRFFEGSPNLLAQHLLDQDEVGRDQLKALRAKVEAAKQRGNG</sequence>
<dbReference type="InterPro" id="IPR036390">
    <property type="entry name" value="WH_DNA-bd_sf"/>
</dbReference>
<evidence type="ECO:0000256" key="2">
    <source>
        <dbReference type="ARBA" id="ARBA00023015"/>
    </source>
</evidence>
<dbReference type="RefSeq" id="WP_123648343.1">
    <property type="nucleotide sequence ID" value="NZ_RCTY01000039.1"/>
</dbReference>
<dbReference type="Proteomes" id="UP000275910">
    <property type="component" value="Unassembled WGS sequence"/>
</dbReference>
<evidence type="ECO:0000313" key="6">
    <source>
        <dbReference type="Proteomes" id="UP000275910"/>
    </source>
</evidence>
<dbReference type="InterPro" id="IPR036388">
    <property type="entry name" value="WH-like_DNA-bd_sf"/>
</dbReference>
<keyword evidence="3" id="KW-0238">DNA-binding</keyword>
<protein>
    <submittedName>
        <fullName evidence="5">BlaI/MecI/CopY family transcriptional regulator</fullName>
    </submittedName>
</protein>
<dbReference type="PIRSF" id="PIRSF019455">
    <property type="entry name" value="CopR_AtkY"/>
    <property type="match status" value="1"/>
</dbReference>
<gene>
    <name evidence="5" type="ORF">D9T17_15865</name>
</gene>
<evidence type="ECO:0000313" key="5">
    <source>
        <dbReference type="EMBL" id="ROU06006.1"/>
    </source>
</evidence>
<dbReference type="EMBL" id="RCTY01000039">
    <property type="protein sequence ID" value="ROU06006.1"/>
    <property type="molecule type" value="Genomic_DNA"/>
</dbReference>